<keyword evidence="1" id="KW-0175">Coiled coil</keyword>
<reference evidence="4" key="1">
    <citation type="submission" date="2021-11" db="EMBL/GenBank/DDBJ databases">
        <authorList>
            <consortium name="Genoscope - CEA"/>
            <person name="William W."/>
        </authorList>
    </citation>
    <scope>NUCLEOTIDE SEQUENCE</scope>
</reference>
<dbReference type="InterPro" id="IPR006342">
    <property type="entry name" value="FkbM_mtfrase"/>
</dbReference>
<dbReference type="InterPro" id="IPR011011">
    <property type="entry name" value="Znf_FYVE_PHD"/>
</dbReference>
<keyword evidence="5" id="KW-1185">Reference proteome</keyword>
<gene>
    <name evidence="4" type="ORF">PECAL_4P07330</name>
</gene>
<feature type="region of interest" description="Disordered" evidence="2">
    <location>
        <begin position="539"/>
        <end position="587"/>
    </location>
</feature>
<comment type="caution">
    <text evidence="4">The sequence shown here is derived from an EMBL/GenBank/DDBJ whole genome shotgun (WGS) entry which is preliminary data.</text>
</comment>
<dbReference type="NCBIfam" id="TIGR01444">
    <property type="entry name" value="fkbM_fam"/>
    <property type="match status" value="1"/>
</dbReference>
<dbReference type="PANTHER" id="PTHR34203:SF13">
    <property type="entry name" value="EXPRESSED PROTEIN"/>
    <property type="match status" value="1"/>
</dbReference>
<feature type="domain" description="Methyltransferase FkbM" evidence="3">
    <location>
        <begin position="337"/>
        <end position="486"/>
    </location>
</feature>
<dbReference type="Gene3D" id="3.30.40.10">
    <property type="entry name" value="Zinc/RING finger domain, C3HC4 (zinc finger)"/>
    <property type="match status" value="1"/>
</dbReference>
<dbReference type="InterPro" id="IPR013083">
    <property type="entry name" value="Znf_RING/FYVE/PHD"/>
</dbReference>
<evidence type="ECO:0000313" key="4">
    <source>
        <dbReference type="EMBL" id="CAH0373527.1"/>
    </source>
</evidence>
<dbReference type="InterPro" id="IPR052514">
    <property type="entry name" value="SAM-dependent_MTase"/>
</dbReference>
<dbReference type="Gene3D" id="3.40.50.150">
    <property type="entry name" value="Vaccinia Virus protein VP39"/>
    <property type="match status" value="1"/>
</dbReference>
<protein>
    <recommendedName>
        <fullName evidence="3">Methyltransferase FkbM domain-containing protein</fullName>
    </recommendedName>
</protein>
<feature type="coiled-coil region" evidence="1">
    <location>
        <begin position="133"/>
        <end position="167"/>
    </location>
</feature>
<evidence type="ECO:0000259" key="3">
    <source>
        <dbReference type="Pfam" id="PF05050"/>
    </source>
</evidence>
<dbReference type="AlphaFoldDB" id="A0A8J2STQ8"/>
<evidence type="ECO:0000256" key="2">
    <source>
        <dbReference type="SAM" id="MobiDB-lite"/>
    </source>
</evidence>
<proteinExistence type="predicted"/>
<dbReference type="PANTHER" id="PTHR34203">
    <property type="entry name" value="METHYLTRANSFERASE, FKBM FAMILY PROTEIN"/>
    <property type="match status" value="1"/>
</dbReference>
<dbReference type="Pfam" id="PF05050">
    <property type="entry name" value="Methyltransf_21"/>
    <property type="match status" value="1"/>
</dbReference>
<feature type="compositionally biased region" description="Low complexity" evidence="2">
    <location>
        <begin position="539"/>
        <end position="552"/>
    </location>
</feature>
<organism evidence="4 5">
    <name type="scientific">Pelagomonas calceolata</name>
    <dbReference type="NCBI Taxonomy" id="35677"/>
    <lineage>
        <taxon>Eukaryota</taxon>
        <taxon>Sar</taxon>
        <taxon>Stramenopiles</taxon>
        <taxon>Ochrophyta</taxon>
        <taxon>Pelagophyceae</taxon>
        <taxon>Pelagomonadales</taxon>
        <taxon>Pelagomonadaceae</taxon>
        <taxon>Pelagomonas</taxon>
    </lineage>
</organism>
<evidence type="ECO:0000313" key="5">
    <source>
        <dbReference type="Proteomes" id="UP000789595"/>
    </source>
</evidence>
<dbReference type="InterPro" id="IPR029063">
    <property type="entry name" value="SAM-dependent_MTases_sf"/>
</dbReference>
<accession>A0A8J2STQ8</accession>
<dbReference type="OrthoDB" id="5876800at2759"/>
<sequence>MSLRQALKRSREEQEKSGALVERRLGGVVWFEAPKPARPPQIYREGPVQGSADELYGAAPRGTAKPQISVEWSADPLSDRENDLVGRRATRVLVQEGRRVQIRCLVAGVHDVDQCRFYLCEDADDDIQTILDAKTCKDAVDAADEALQEAKEKRLKREKQLRKEERLRIEKDARAAADAADAAMEAEEKRWFFRCPCGIEGSQYDDGKDMVQCAACYDWAHDACIVSRLRGFRGASKLGALRQCSYLCLRCAPKRYRSVSCACKVDERCANCTTTVTLRPPTKTKNAKTFHDALPELRIYTDPRRRDATIVQEVITGGCYERPAKGFEVLPGDRWLDIGAHIGAFSGVCLAAGADVVAVEPDADNFRLLEYNGSLRHVLDPCPGTFVAIQKAVIGSEEATSCTLYAHPQQCAFRHSTERLALAQRRGLTETSWQGSTVEATSLTKLLEQYPDVNGVKVDAQGAEVEIVEAVRDWRNVQKLVLEYDFEYRPSLRAFHAFVDGLRKHFPSVQHAKLKKTGDFVGFPNGVLVFATRAAPPVAPARRASPERAAAARFDDDDDDGSASDSEDDMPVSALLARSPVARRVTL</sequence>
<dbReference type="SUPFAM" id="SSF57903">
    <property type="entry name" value="FYVE/PHD zinc finger"/>
    <property type="match status" value="1"/>
</dbReference>
<name>A0A8J2STQ8_9STRA</name>
<dbReference type="Proteomes" id="UP000789595">
    <property type="component" value="Unassembled WGS sequence"/>
</dbReference>
<evidence type="ECO:0000256" key="1">
    <source>
        <dbReference type="SAM" id="Coils"/>
    </source>
</evidence>
<feature type="compositionally biased region" description="Acidic residues" evidence="2">
    <location>
        <begin position="555"/>
        <end position="570"/>
    </location>
</feature>
<dbReference type="SUPFAM" id="SSF53335">
    <property type="entry name" value="S-adenosyl-L-methionine-dependent methyltransferases"/>
    <property type="match status" value="1"/>
</dbReference>
<dbReference type="EMBL" id="CAKKNE010000004">
    <property type="protein sequence ID" value="CAH0373527.1"/>
    <property type="molecule type" value="Genomic_DNA"/>
</dbReference>